<evidence type="ECO:0000313" key="4">
    <source>
        <dbReference type="Proteomes" id="UP001162030"/>
    </source>
</evidence>
<keyword evidence="4" id="KW-1185">Reference proteome</keyword>
<dbReference type="PANTHER" id="PTHR34700:SF8">
    <property type="entry name" value="POTASSIUM BINDING PROTEIN KBP"/>
    <property type="match status" value="1"/>
</dbReference>
<dbReference type="InterPro" id="IPR007055">
    <property type="entry name" value="BON_dom"/>
</dbReference>
<dbReference type="PROSITE" id="PS51782">
    <property type="entry name" value="LYSM"/>
    <property type="match status" value="1"/>
</dbReference>
<protein>
    <submittedName>
        <fullName evidence="3">LysM domain-containing protein</fullName>
    </submittedName>
</protein>
<dbReference type="Pfam" id="PF01476">
    <property type="entry name" value="LysM"/>
    <property type="match status" value="1"/>
</dbReference>
<dbReference type="PROSITE" id="PS50914">
    <property type="entry name" value="BON"/>
    <property type="match status" value="1"/>
</dbReference>
<feature type="domain" description="LysM" evidence="2">
    <location>
        <begin position="103"/>
        <end position="152"/>
    </location>
</feature>
<proteinExistence type="predicted"/>
<accession>A0ABM9I4H5</accession>
<name>A0ABM9I4H5_9GAMM</name>
<reference evidence="3 4" key="1">
    <citation type="submission" date="2023-03" db="EMBL/GenBank/DDBJ databases">
        <authorList>
            <person name="Pearce D."/>
        </authorList>
    </citation>
    <scope>NUCLEOTIDE SEQUENCE [LARGE SCALE GENOMIC DNA]</scope>
    <source>
        <strain evidence="3">Msz</strain>
    </source>
</reference>
<dbReference type="SUPFAM" id="SSF54106">
    <property type="entry name" value="LysM domain"/>
    <property type="match status" value="1"/>
</dbReference>
<dbReference type="NCBIfam" id="NF008399">
    <property type="entry name" value="PRK11198.1"/>
    <property type="match status" value="1"/>
</dbReference>
<dbReference type="InterPro" id="IPR018392">
    <property type="entry name" value="LysM"/>
</dbReference>
<evidence type="ECO:0000313" key="3">
    <source>
        <dbReference type="EMBL" id="CAI8885928.1"/>
    </source>
</evidence>
<dbReference type="EMBL" id="OX458333">
    <property type="protein sequence ID" value="CAI8885928.1"/>
    <property type="molecule type" value="Genomic_DNA"/>
</dbReference>
<dbReference type="InterPro" id="IPR052196">
    <property type="entry name" value="Bact_Kbp"/>
</dbReference>
<dbReference type="RefSeq" id="WP_026611091.1">
    <property type="nucleotide sequence ID" value="NZ_OX458333.1"/>
</dbReference>
<organism evidence="3 4">
    <name type="scientific">Methylocaldum szegediense</name>
    <dbReference type="NCBI Taxonomy" id="73780"/>
    <lineage>
        <taxon>Bacteria</taxon>
        <taxon>Pseudomonadati</taxon>
        <taxon>Pseudomonadota</taxon>
        <taxon>Gammaproteobacteria</taxon>
        <taxon>Methylococcales</taxon>
        <taxon>Methylococcaceae</taxon>
        <taxon>Methylocaldum</taxon>
    </lineage>
</organism>
<dbReference type="Gene3D" id="3.30.1340.30">
    <property type="match status" value="1"/>
</dbReference>
<evidence type="ECO:0000259" key="2">
    <source>
        <dbReference type="PROSITE" id="PS51782"/>
    </source>
</evidence>
<dbReference type="Proteomes" id="UP001162030">
    <property type="component" value="Chromosome"/>
</dbReference>
<feature type="domain" description="BON" evidence="1">
    <location>
        <begin position="17"/>
        <end position="84"/>
    </location>
</feature>
<gene>
    <name evidence="3" type="ORF">MSZNOR_3149</name>
</gene>
<dbReference type="Gene3D" id="3.10.350.10">
    <property type="entry name" value="LysM domain"/>
    <property type="match status" value="1"/>
</dbReference>
<dbReference type="InterPro" id="IPR036779">
    <property type="entry name" value="LysM_dom_sf"/>
</dbReference>
<dbReference type="SMART" id="SM00257">
    <property type="entry name" value="LysM"/>
    <property type="match status" value="1"/>
</dbReference>
<dbReference type="Pfam" id="PF04972">
    <property type="entry name" value="BON"/>
    <property type="match status" value="1"/>
</dbReference>
<sequence length="155" mass="17121">MGLFDFVSDIGNALFRTDDKAAETIKAHIEADNPGIEHLEVVYQKGFVTLRGTSRSWEAVEKAILMAGNVKGVGRVISEIQVEESADKAPKELNPSSAGAEVDYYVIQKGDTLSALAKRFYGNASLYPKIFEANREVIKHPDKIFVGQKIRIPRP</sequence>
<dbReference type="CDD" id="cd00118">
    <property type="entry name" value="LysM"/>
    <property type="match status" value="1"/>
</dbReference>
<evidence type="ECO:0000259" key="1">
    <source>
        <dbReference type="PROSITE" id="PS50914"/>
    </source>
</evidence>
<dbReference type="PANTHER" id="PTHR34700">
    <property type="entry name" value="POTASSIUM BINDING PROTEIN KBP"/>
    <property type="match status" value="1"/>
</dbReference>